<gene>
    <name evidence="1" type="ORF">CHC34_21530</name>
    <name evidence="2" type="ORF">FJR63_21670</name>
</gene>
<evidence type="ECO:0000313" key="3">
    <source>
        <dbReference type="Proteomes" id="UP000251994"/>
    </source>
</evidence>
<dbReference type="RefSeq" id="WP_114048588.1">
    <property type="nucleotide sequence ID" value="NZ_CP030180.1"/>
</dbReference>
<dbReference type="InterPro" id="IPR005095">
    <property type="entry name" value="EspA"/>
</dbReference>
<dbReference type="Proteomes" id="UP000251994">
    <property type="component" value="Chromosome"/>
</dbReference>
<organism evidence="2 4">
    <name type="scientific">Salmonella enterica</name>
    <name type="common">Salmonella choleraesuis</name>
    <dbReference type="NCBI Taxonomy" id="28901"/>
    <lineage>
        <taxon>Bacteria</taxon>
        <taxon>Pseudomonadati</taxon>
        <taxon>Pseudomonadota</taxon>
        <taxon>Gammaproteobacteria</taxon>
        <taxon>Enterobacterales</taxon>
        <taxon>Enterobacteriaceae</taxon>
        <taxon>Salmonella</taxon>
    </lineage>
</organism>
<dbReference type="SUPFAM" id="SSF116927">
    <property type="entry name" value="EspA/CesA-like"/>
    <property type="match status" value="1"/>
</dbReference>
<evidence type="ECO:0000313" key="4">
    <source>
        <dbReference type="Proteomes" id="UP000320106"/>
    </source>
</evidence>
<protein>
    <recommendedName>
        <fullName evidence="5">Pathogenicity island 2 effector protein SseB</fullName>
    </recommendedName>
</protein>
<accession>A0A344SEJ9</accession>
<dbReference type="AlphaFoldDB" id="A0A344SEJ9"/>
<reference evidence="2 4" key="2">
    <citation type="submission" date="2019-06" db="EMBL/GenBank/DDBJ databases">
        <title>Comparative genome anaysis of Salmonella and Staphylococcus aureus isolated from China.</title>
        <authorList>
            <person name="Li L."/>
        </authorList>
    </citation>
    <scope>NUCLEOTIDE SEQUENCE [LARGE SCALE GENOMIC DNA]</scope>
    <source>
        <strain evidence="2 4">GSJ/2016-Sal.-012</strain>
    </source>
</reference>
<reference evidence="1 3" key="1">
    <citation type="submission" date="2018-06" db="EMBL/GenBank/DDBJ databases">
        <title>Completed Genome Sequences of 32 Strains from Various Serotypes of Salmonella enterica.</title>
        <authorList>
            <person name="Nash J.H.E."/>
            <person name="Robertson J."/>
            <person name="Bessonov K."/>
        </authorList>
    </citation>
    <scope>NUCLEOTIDE SEQUENCE [LARGE SCALE GENOMIC DNA]</scope>
    <source>
        <strain evidence="1 3">SA20021456</strain>
    </source>
</reference>
<dbReference type="EMBL" id="VFRH01000026">
    <property type="protein sequence ID" value="TPQ06304.1"/>
    <property type="molecule type" value="Genomic_DNA"/>
</dbReference>
<name>A0A344SEJ9_SALER</name>
<dbReference type="Pfam" id="PF03433">
    <property type="entry name" value="EspA"/>
    <property type="match status" value="1"/>
</dbReference>
<sequence>MYSNTEVSATSNQFYTSSVVAASTAETSMMVSEMSVFSVICLLYVEHCYAVVGLVANVGQQYNVQTENELACQKMSNETNEVLVNVQNEVDQNNNPNETAALPDDVVDYINDNAIIITGVTDGGEGGTFSPISTDDKFNEGQLQAIKGQFDIMSTSYSDSNSKYQLELQVALQALTQSITAISQTMSKSNQVITQIVSNFK</sequence>
<evidence type="ECO:0000313" key="1">
    <source>
        <dbReference type="EMBL" id="AXD73288.1"/>
    </source>
</evidence>
<proteinExistence type="predicted"/>
<dbReference type="Proteomes" id="UP000320106">
    <property type="component" value="Unassembled WGS sequence"/>
</dbReference>
<evidence type="ECO:0008006" key="5">
    <source>
        <dbReference type="Google" id="ProtNLM"/>
    </source>
</evidence>
<dbReference type="InterPro" id="IPR035074">
    <property type="entry name" value="EspA/CesA-like"/>
</dbReference>
<evidence type="ECO:0000313" key="2">
    <source>
        <dbReference type="EMBL" id="TPQ06304.1"/>
    </source>
</evidence>
<dbReference type="EMBL" id="CP030219">
    <property type="protein sequence ID" value="AXD73288.1"/>
    <property type="molecule type" value="Genomic_DNA"/>
</dbReference>